<organism evidence="2 3">
    <name type="scientific">Boseongicola aestuarii</name>
    <dbReference type="NCBI Taxonomy" id="1470561"/>
    <lineage>
        <taxon>Bacteria</taxon>
        <taxon>Pseudomonadati</taxon>
        <taxon>Pseudomonadota</taxon>
        <taxon>Alphaproteobacteria</taxon>
        <taxon>Rhodobacterales</taxon>
        <taxon>Paracoccaceae</taxon>
        <taxon>Boseongicola</taxon>
    </lineage>
</organism>
<dbReference type="InterPro" id="IPR047111">
    <property type="entry name" value="YbaP-like"/>
</dbReference>
<sequence length="326" mass="35671">MIRRFLTALTLALLPLGAFAQTCGTTDLIETLTPQERARLDSLVAPHAFPLGNLWRAEKDGSSVVVAGTLHVPDARLNTLAERINPFLREADLLILEATSQDEAGLAAMAASRPELFFITEGPTLIDLLTDEEWTKAEEQLAALGIPAFVAAQFQPWYMNLTLAIPPCALALVQTGAKGLDRQLEDVALEQEIPISSLDDVETVIRIFADAPFEDQMDGLRLTLNTTDDGNANTSTLIEAYFDGRTREGWEFGRIMVDRAGIENGQELFDEVNTSLLVERNQDWEPLIHQMVEGKDAVIAVGAAHLSGETGVLRALERAGYSVEPF</sequence>
<dbReference type="CDD" id="cd14789">
    <property type="entry name" value="Tiki"/>
    <property type="match status" value="1"/>
</dbReference>
<feature type="signal peptide" evidence="1">
    <location>
        <begin position="1"/>
        <end position="20"/>
    </location>
</feature>
<feature type="chain" id="PRO_5013167302" evidence="1">
    <location>
        <begin position="21"/>
        <end position="326"/>
    </location>
</feature>
<dbReference type="OrthoDB" id="9806326at2"/>
<evidence type="ECO:0000313" key="3">
    <source>
        <dbReference type="Proteomes" id="UP000201838"/>
    </source>
</evidence>
<dbReference type="Pfam" id="PF01963">
    <property type="entry name" value="TraB_PrgY_gumN"/>
    <property type="match status" value="1"/>
</dbReference>
<reference evidence="2 3" key="1">
    <citation type="submission" date="2017-05" db="EMBL/GenBank/DDBJ databases">
        <authorList>
            <person name="Song R."/>
            <person name="Chenine A.L."/>
            <person name="Ruprecht R.M."/>
        </authorList>
    </citation>
    <scope>NUCLEOTIDE SEQUENCE [LARGE SCALE GENOMIC DNA]</scope>
    <source>
        <strain evidence="2 3">CECT 8489</strain>
    </source>
</reference>
<dbReference type="Proteomes" id="UP000201838">
    <property type="component" value="Unassembled WGS sequence"/>
</dbReference>
<dbReference type="RefSeq" id="WP_093974484.1">
    <property type="nucleotide sequence ID" value="NZ_FXXQ01000009.1"/>
</dbReference>
<name>A0A238J1A5_9RHOB</name>
<dbReference type="PANTHER" id="PTHR40590">
    <property type="entry name" value="CYTOPLASMIC PROTEIN-RELATED"/>
    <property type="match status" value="1"/>
</dbReference>
<dbReference type="PANTHER" id="PTHR40590:SF1">
    <property type="entry name" value="CYTOPLASMIC PROTEIN"/>
    <property type="match status" value="1"/>
</dbReference>
<keyword evidence="1" id="KW-0732">Signal</keyword>
<dbReference type="InterPro" id="IPR002816">
    <property type="entry name" value="TraB/PrgY/GumN_fam"/>
</dbReference>
<gene>
    <name evidence="2" type="ORF">BOA8489_02645</name>
</gene>
<evidence type="ECO:0000313" key="2">
    <source>
        <dbReference type="EMBL" id="SMX24519.1"/>
    </source>
</evidence>
<dbReference type="EMBL" id="FXXQ01000009">
    <property type="protein sequence ID" value="SMX24519.1"/>
    <property type="molecule type" value="Genomic_DNA"/>
</dbReference>
<protein>
    <submittedName>
        <fullName evidence="2">TraB family protein</fullName>
    </submittedName>
</protein>
<keyword evidence="3" id="KW-1185">Reference proteome</keyword>
<dbReference type="AlphaFoldDB" id="A0A238J1A5"/>
<proteinExistence type="predicted"/>
<evidence type="ECO:0000256" key="1">
    <source>
        <dbReference type="SAM" id="SignalP"/>
    </source>
</evidence>
<accession>A0A238J1A5</accession>